<dbReference type="Pfam" id="PF13620">
    <property type="entry name" value="CarboxypepD_reg"/>
    <property type="match status" value="4"/>
</dbReference>
<reference evidence="13 14" key="1">
    <citation type="submission" date="2021-03" db="EMBL/GenBank/DDBJ databases">
        <title>Sequencing the genomes of 1000 actinobacteria strains.</title>
        <authorList>
            <person name="Klenk H.-P."/>
        </authorList>
    </citation>
    <scope>NUCLEOTIDE SEQUENCE [LARGE SCALE GENOMIC DNA]</scope>
    <source>
        <strain evidence="13 14">DSM 44580</strain>
    </source>
</reference>
<evidence type="ECO:0000259" key="12">
    <source>
        <dbReference type="Pfam" id="PF17210"/>
    </source>
</evidence>
<evidence type="ECO:0000256" key="2">
    <source>
        <dbReference type="ARBA" id="ARBA00004613"/>
    </source>
</evidence>
<feature type="signal peptide" evidence="10">
    <location>
        <begin position="1"/>
        <end position="38"/>
    </location>
</feature>
<feature type="domain" description="SD-repeat containing protein B" evidence="12">
    <location>
        <begin position="737"/>
        <end position="816"/>
    </location>
</feature>
<comment type="catalytic activity">
    <reaction evidence="1">
        <text>Endohydrolysis of (1-&gt;4)-alpha-D-glucosidic linkages in polysaccharides containing three or more (1-&gt;4)-alpha-linked D-glucose units.</text>
        <dbReference type="EC" id="3.2.1.1"/>
    </reaction>
</comment>
<feature type="domain" description="SD-repeat containing protein B" evidence="12">
    <location>
        <begin position="302"/>
        <end position="395"/>
    </location>
</feature>
<evidence type="ECO:0000313" key="14">
    <source>
        <dbReference type="Proteomes" id="UP001519363"/>
    </source>
</evidence>
<comment type="similarity">
    <text evidence="3">Belongs to the serine-aspartate repeat-containing protein (SDr) family.</text>
</comment>
<evidence type="ECO:0000256" key="3">
    <source>
        <dbReference type="ARBA" id="ARBA00007257"/>
    </source>
</evidence>
<dbReference type="InterPro" id="IPR013783">
    <property type="entry name" value="Ig-like_fold"/>
</dbReference>
<dbReference type="PANTHER" id="PTHR36108:SF13">
    <property type="entry name" value="COLOSSIN-B-RELATED"/>
    <property type="match status" value="1"/>
</dbReference>
<dbReference type="EMBL" id="JAGIOO010000001">
    <property type="protein sequence ID" value="MBP2473374.1"/>
    <property type="molecule type" value="Genomic_DNA"/>
</dbReference>
<evidence type="ECO:0000256" key="9">
    <source>
        <dbReference type="SAM" id="Phobius"/>
    </source>
</evidence>
<feature type="domain" description="SD-repeat containing protein B" evidence="12">
    <location>
        <begin position="412"/>
        <end position="495"/>
    </location>
</feature>
<gene>
    <name evidence="13" type="ORF">JOF53_002246</name>
</gene>
<feature type="domain" description="DUF11" evidence="11">
    <location>
        <begin position="1699"/>
        <end position="1818"/>
    </location>
</feature>
<protein>
    <recommendedName>
        <fullName evidence="4">alpha-amylase</fullName>
        <ecNumber evidence="4">3.2.1.1</ecNumber>
    </recommendedName>
    <alternativeName>
        <fullName evidence="7">1,4-alpha-D-glucan glucanohydrolase</fullName>
    </alternativeName>
</protein>
<feature type="domain" description="SD-repeat containing protein B" evidence="12">
    <location>
        <begin position="524"/>
        <end position="604"/>
    </location>
</feature>
<feature type="domain" description="SD-repeat containing protein B" evidence="12">
    <location>
        <begin position="1373"/>
        <end position="1450"/>
    </location>
</feature>
<evidence type="ECO:0000259" key="11">
    <source>
        <dbReference type="Pfam" id="PF01345"/>
    </source>
</evidence>
<feature type="region of interest" description="Disordered" evidence="8">
    <location>
        <begin position="1111"/>
        <end position="1146"/>
    </location>
</feature>
<feature type="region of interest" description="Disordered" evidence="8">
    <location>
        <begin position="687"/>
        <end position="714"/>
    </location>
</feature>
<feature type="compositionally biased region" description="Low complexity" evidence="8">
    <location>
        <begin position="1291"/>
        <end position="1308"/>
    </location>
</feature>
<accession>A0ABS5A9V9</accession>
<evidence type="ECO:0000256" key="1">
    <source>
        <dbReference type="ARBA" id="ARBA00000548"/>
    </source>
</evidence>
<feature type="compositionally biased region" description="Low complexity" evidence="8">
    <location>
        <begin position="867"/>
        <end position="881"/>
    </location>
</feature>
<keyword evidence="9" id="KW-0812">Transmembrane</keyword>
<dbReference type="NCBIfam" id="TIGR01451">
    <property type="entry name" value="B_ant_repeat"/>
    <property type="match status" value="1"/>
</dbReference>
<dbReference type="EC" id="3.2.1.1" evidence="4"/>
<keyword evidence="14" id="KW-1185">Reference proteome</keyword>
<sequence length="1874" mass="189134">MSRRHRRWRSRVAAGLAPAVVLGLTAAGGVVAPPRAQAQPPVCPTGTTAVPITWGANGAVRWPRNSMSTSAENIAGSGLDMDITLTDPAQRNGDDSNPLQDIGEANSGAGQRLFGWDPRVYTETDGAYGPGFFTIEMNSLNVGDTLTFRFKFNYPVLLPDFSVGDIDYSGLGASPAEEPWNSFQDQVQFTANRQGLPVGVTLAPRGGNRPVITGGTAVGGPYQQNVVGDVTPDDPAGTLSGKTNEPVTEFVLAYSNGPDDEAAEAGPSYPPPIPPLGAPANSVSDSHAVRLNFFTTCVGTGSIGDTLYTDVDGDGVQDPGEPGIAGAKVQLLDPQGNVVQTATTDASGKYLFEQLPAFNWTVRVDPTTLPPGYTQTADPDATKDNRTTVNLSPGQNVLTADFGYQPPKGSVSGTVFSDRNDNGVLNPPADAGIAGVPVKLTGTDLAGNAVNLTTTTGADGKYGFPNVPAGTYTVTESQPNGYTDGKDVPGNNAVANGNDSFTVTLPLGGSSANNNFAELATGSLAGQVYVDANNNGVRDSGEAPIPGVEVKLTGTDDAGNAVSLTANTDANGQYVFSRLRPGTYAVAETQPAAFLDGKDKAGSAGGTVGADEVTAIPLGLGVAATGYDFGELPPAGISGAVVEDDGTPIPGVTVTLTGNGITRTTTSGPDGSWSFPNLPPGTYTVTETQPKGFGDGPDKPGPAGGTATEPDTIGGITLVPGQNAPGNVFTEKRSSLAGQVYADANDNGVRDPGEAPIAGAEVTLSGTDANGKPVSLTATTGADGTYLFDRLLSGSYTVTEKQPAGYLDGKDKAGSAGGTVGEDTVSAITLPPGTAATGYDFGELPPAGISGRVVEDDGTPIPGVTITLTGNGPPRTTTTGPDGSWSFPDLPPGTYTVTETQPPGFGDGPDKPGSAGGVAQQPDTISGITLAPGQSGTGYLFVENRSTLGGNVYTDANDNGVRDSGEAGIPGTTVTLTGTDANGKPVSRTTTTDADGKYFFDRLLSGTYTVTETQPAGYLDGKDKAGNAGGTVGDDTVTGITLPAGSASLGYDFGELPPAGISGKVVEDDGTPIPGVTITLTGNGTTLTTATGPDGSWSFPNLPPGTYTVTETQPPGFGDGPDTPGSAGGTPQAPDTISGITLTPGKNGTGYVFTEKRSSLAGQVYADANDNGVRDPGEAPIPGVQVTLSGTDANGAPVARTATTDADGKYVFDRLLSGTYTVTEKQPAGYLDGKDKAGSAGGTVGEDTVSAITLPVGTAATGYDFGELPPAGISGRVVEDDGTPIPGVTITLTGNGPPRTTTTGPDGTWSFPDLPPGTYTVTETQPPGFGDGPDKPGSAGGVAQQPDTISGITLTPGQGASEYVFTETRSSLAGQVYVDTNNNGVRDPGEPGIPGTTVTLAGTDAAGQPVTRSTTTDADGEYVFGRLLGGDYTVTETQPEQYTDGKDRVGSLGGELVPPDSVKVTVPAGKQGTGYDFGEVGAAVTGTVWLDTNGNGTIDPAETTRLPGVEVVLLDGSGKEVAKTTTGPDGTYAFPGLPPGDYTVRQTQPGGYGTTTPNEVEVTVPAGGTGKADFGEQLGAIGDFVWSDTNANGVQDADEPGVAGVGVVLYGKDGKQVAKTTTGPDGTYVFTDLPAGEYAVGFQLPAGQAFTPSGKGTGATGSDADLATGRSPSVTVAVVDGKITQRSDVDAGLVAAKPDLAVDLVVDKTTVDPGDTATYTGVVANTGNTPVTGQEYRQTVPPGLTITQVTGDGWTCQVSGQEVVCTRPGVLLPGEKAPPVTVVTTARTPGTSLTSTATTKPLDGQVETTTANNTDTVDLTVNQGPAKPEPGKPGPGKLADTGDEVGPLVAWALLLLLGGTGLVAGSLRGRRRRD</sequence>
<evidence type="ECO:0000313" key="13">
    <source>
        <dbReference type="EMBL" id="MBP2473374.1"/>
    </source>
</evidence>
<evidence type="ECO:0000256" key="8">
    <source>
        <dbReference type="SAM" id="MobiDB-lite"/>
    </source>
</evidence>
<evidence type="ECO:0000256" key="6">
    <source>
        <dbReference type="ARBA" id="ARBA00022729"/>
    </source>
</evidence>
<feature type="domain" description="SD-repeat containing protein B" evidence="12">
    <location>
        <begin position="947"/>
        <end position="1030"/>
    </location>
</feature>
<feature type="region of interest" description="Disordered" evidence="8">
    <location>
        <begin position="1288"/>
        <end position="1311"/>
    </location>
</feature>
<feature type="region of interest" description="Disordered" evidence="8">
    <location>
        <begin position="959"/>
        <end position="990"/>
    </location>
</feature>
<dbReference type="Pfam" id="PF17210">
    <property type="entry name" value="SdrD_B"/>
    <property type="match status" value="9"/>
</dbReference>
<dbReference type="SUPFAM" id="SSF117074">
    <property type="entry name" value="Hypothetical protein PA1324"/>
    <property type="match status" value="9"/>
</dbReference>
<keyword evidence="6 10" id="KW-0732">Signal</keyword>
<keyword evidence="5" id="KW-0964">Secreted</keyword>
<feature type="domain" description="SD-repeat containing protein B" evidence="12">
    <location>
        <begin position="1161"/>
        <end position="1241"/>
    </location>
</feature>
<dbReference type="RefSeq" id="WP_209706769.1">
    <property type="nucleotide sequence ID" value="NZ_JAGIOO010000001.1"/>
</dbReference>
<feature type="transmembrane region" description="Helical" evidence="9">
    <location>
        <begin position="1848"/>
        <end position="1867"/>
    </location>
</feature>
<proteinExistence type="inferred from homology"/>
<feature type="region of interest" description="Disordered" evidence="8">
    <location>
        <begin position="864"/>
        <end position="887"/>
    </location>
</feature>
<feature type="domain" description="SD-repeat containing protein B" evidence="12">
    <location>
        <begin position="1486"/>
        <end position="1559"/>
    </location>
</feature>
<keyword evidence="9" id="KW-1133">Transmembrane helix</keyword>
<evidence type="ECO:0000256" key="5">
    <source>
        <dbReference type="ARBA" id="ARBA00022525"/>
    </source>
</evidence>
<dbReference type="InterPro" id="IPR033764">
    <property type="entry name" value="Sdr_B"/>
</dbReference>
<dbReference type="InterPro" id="IPR047589">
    <property type="entry name" value="DUF11_rpt"/>
</dbReference>
<feature type="chain" id="PRO_5045403098" description="alpha-amylase" evidence="10">
    <location>
        <begin position="39"/>
        <end position="1874"/>
    </location>
</feature>
<dbReference type="SUPFAM" id="SSF49452">
    <property type="entry name" value="Starch-binding domain-like"/>
    <property type="match status" value="4"/>
</dbReference>
<keyword evidence="9" id="KW-0472">Membrane</keyword>
<dbReference type="InterPro" id="IPR013784">
    <property type="entry name" value="Carb-bd-like_fold"/>
</dbReference>
<feature type="domain" description="SD-repeat containing protein B" evidence="12">
    <location>
        <begin position="1580"/>
        <end position="1692"/>
    </location>
</feature>
<dbReference type="InterPro" id="IPR001434">
    <property type="entry name" value="OmcB-like_DUF11"/>
</dbReference>
<dbReference type="Proteomes" id="UP001519363">
    <property type="component" value="Unassembled WGS sequence"/>
</dbReference>
<dbReference type="Gene3D" id="2.60.40.10">
    <property type="entry name" value="Immunoglobulins"/>
    <property type="match status" value="11"/>
</dbReference>
<evidence type="ECO:0000256" key="7">
    <source>
        <dbReference type="ARBA" id="ARBA00030238"/>
    </source>
</evidence>
<organism evidence="13 14">
    <name type="scientific">Crossiella equi</name>
    <dbReference type="NCBI Taxonomy" id="130796"/>
    <lineage>
        <taxon>Bacteria</taxon>
        <taxon>Bacillati</taxon>
        <taxon>Actinomycetota</taxon>
        <taxon>Actinomycetes</taxon>
        <taxon>Pseudonocardiales</taxon>
        <taxon>Pseudonocardiaceae</taxon>
        <taxon>Crossiella</taxon>
    </lineage>
</organism>
<feature type="region of interest" description="Disordered" evidence="8">
    <location>
        <begin position="1820"/>
        <end position="1841"/>
    </location>
</feature>
<evidence type="ECO:0000256" key="10">
    <source>
        <dbReference type="SAM" id="SignalP"/>
    </source>
</evidence>
<feature type="compositionally biased region" description="Low complexity" evidence="8">
    <location>
        <begin position="1114"/>
        <end position="1125"/>
    </location>
</feature>
<dbReference type="PANTHER" id="PTHR36108">
    <property type="entry name" value="COLOSSIN-B-RELATED"/>
    <property type="match status" value="1"/>
</dbReference>
<comment type="subcellular location">
    <subcellularLocation>
        <location evidence="2">Secreted</location>
    </subcellularLocation>
</comment>
<comment type="caution">
    <text evidence="13">The sequence shown here is derived from an EMBL/GenBank/DDBJ whole genome shotgun (WGS) entry which is preliminary data.</text>
</comment>
<dbReference type="Gene3D" id="2.60.40.1120">
    <property type="entry name" value="Carboxypeptidase-like, regulatory domain"/>
    <property type="match status" value="2"/>
</dbReference>
<name>A0ABS5A9V9_9PSEU</name>
<feature type="compositionally biased region" description="Polar residues" evidence="8">
    <location>
        <begin position="1133"/>
        <end position="1146"/>
    </location>
</feature>
<dbReference type="Pfam" id="PF01345">
    <property type="entry name" value="DUF11"/>
    <property type="match status" value="1"/>
</dbReference>
<evidence type="ECO:0000256" key="4">
    <source>
        <dbReference type="ARBA" id="ARBA00012595"/>
    </source>
</evidence>
<feature type="region of interest" description="Disordered" evidence="8">
    <location>
        <begin position="82"/>
        <end position="110"/>
    </location>
</feature>